<dbReference type="PANTHER" id="PTHR11136:SF5">
    <property type="entry name" value="FOLYLPOLYGLUTAMATE SYNTHASE, MITOCHONDRIAL"/>
    <property type="match status" value="1"/>
</dbReference>
<keyword evidence="12 18" id="KW-0067">ATP-binding</keyword>
<evidence type="ECO:0000313" key="21">
    <source>
        <dbReference type="Proteomes" id="UP001208570"/>
    </source>
</evidence>
<dbReference type="InterPro" id="IPR036565">
    <property type="entry name" value="Mur-like_cat_sf"/>
</dbReference>
<dbReference type="FunFam" id="3.40.1190.10:FF:000020">
    <property type="entry name" value="Folylpolyglutamate synthase"/>
    <property type="match status" value="1"/>
</dbReference>
<dbReference type="SUPFAM" id="SSF53244">
    <property type="entry name" value="MurD-like peptide ligases, peptide-binding domain"/>
    <property type="match status" value="1"/>
</dbReference>
<dbReference type="GO" id="GO:0046872">
    <property type="term" value="F:metal ion binding"/>
    <property type="evidence" value="ECO:0007669"/>
    <property type="project" value="UniProtKB-KW"/>
</dbReference>
<feature type="binding site" evidence="18">
    <location>
        <position position="410"/>
    </location>
    <ligand>
        <name>ATP</name>
        <dbReference type="ChEBI" id="CHEBI:30616"/>
    </ligand>
</feature>
<proteinExistence type="inferred from homology"/>
<keyword evidence="21" id="KW-1185">Reference proteome</keyword>
<comment type="caution">
    <text evidence="20">The sequence shown here is derived from an EMBL/GenBank/DDBJ whole genome shotgun (WGS) entry which is preliminary data.</text>
</comment>
<accession>A0AAD9J2N4</accession>
<evidence type="ECO:0000256" key="5">
    <source>
        <dbReference type="ARBA" id="ARBA00008276"/>
    </source>
</evidence>
<keyword evidence="8 17" id="KW-0436">Ligase</keyword>
<evidence type="ECO:0000256" key="1">
    <source>
        <dbReference type="ARBA" id="ARBA00004273"/>
    </source>
</evidence>
<comment type="subcellular location">
    <subcellularLocation>
        <location evidence="3">Cytoplasm</location>
    </subcellularLocation>
    <subcellularLocation>
        <location evidence="1">Mitochondrion inner membrane</location>
    </subcellularLocation>
    <subcellularLocation>
        <location evidence="2">Mitochondrion matrix</location>
    </subcellularLocation>
</comment>
<feature type="binding site" evidence="18">
    <location>
        <position position="396"/>
    </location>
    <ligand>
        <name>ATP</name>
        <dbReference type="ChEBI" id="CHEBI:30616"/>
    </ligand>
</feature>
<keyword evidence="7 17" id="KW-0554">One-carbon metabolism</keyword>
<feature type="binding site" evidence="19">
    <location>
        <position position="254"/>
    </location>
    <ligand>
        <name>Mg(2+)</name>
        <dbReference type="ChEBI" id="CHEBI:18420"/>
        <label>1</label>
    </ligand>
</feature>
<dbReference type="PROSITE" id="PS01012">
    <property type="entry name" value="FOLYLPOLYGLU_SYNT_2"/>
    <property type="match status" value="1"/>
</dbReference>
<comment type="pathway">
    <text evidence="4 17">Cofactor biosynthesis; tetrahydrofolylpolyglutamate biosynthesis.</text>
</comment>
<dbReference type="GO" id="GO:0005759">
    <property type="term" value="C:mitochondrial matrix"/>
    <property type="evidence" value="ECO:0007669"/>
    <property type="project" value="UniProtKB-SubCell"/>
</dbReference>
<dbReference type="InterPro" id="IPR018109">
    <property type="entry name" value="Folylpolyglutamate_synth_CS"/>
</dbReference>
<dbReference type="PIRSF" id="PIRSF038895">
    <property type="entry name" value="FPGS"/>
    <property type="match status" value="1"/>
</dbReference>
<dbReference type="Gene3D" id="3.40.1190.10">
    <property type="entry name" value="Mur-like, catalytic domain"/>
    <property type="match status" value="1"/>
</dbReference>
<evidence type="ECO:0000256" key="4">
    <source>
        <dbReference type="ARBA" id="ARBA00005150"/>
    </source>
</evidence>
<gene>
    <name evidence="20" type="ORF">LSH36_749g01012</name>
</gene>
<evidence type="ECO:0000256" key="6">
    <source>
        <dbReference type="ARBA" id="ARBA00022490"/>
    </source>
</evidence>
<dbReference type="GO" id="GO:0004326">
    <property type="term" value="F:tetrahydrofolylpolyglutamate synthase activity"/>
    <property type="evidence" value="ECO:0007669"/>
    <property type="project" value="UniProtKB-EC"/>
</dbReference>
<name>A0AAD9J2N4_9ANNE</name>
<evidence type="ECO:0000256" key="15">
    <source>
        <dbReference type="ARBA" id="ARBA00023136"/>
    </source>
</evidence>
<keyword evidence="15" id="KW-0472">Membrane</keyword>
<keyword evidence="6" id="KW-0963">Cytoplasm</keyword>
<comment type="similarity">
    <text evidence="5 17">Belongs to the folylpolyglutamate synthase family.</text>
</comment>
<evidence type="ECO:0000256" key="12">
    <source>
        <dbReference type="ARBA" id="ARBA00022840"/>
    </source>
</evidence>
<evidence type="ECO:0000256" key="16">
    <source>
        <dbReference type="ARBA" id="ARBA00047493"/>
    </source>
</evidence>
<dbReference type="PROSITE" id="PS01011">
    <property type="entry name" value="FOLYLPOLYGLU_SYNT_1"/>
    <property type="match status" value="1"/>
</dbReference>
<dbReference type="InterPro" id="IPR023600">
    <property type="entry name" value="Folylpolyglutamate_synth_euk"/>
</dbReference>
<keyword evidence="10 18" id="KW-0547">Nucleotide-binding</keyword>
<evidence type="ECO:0000256" key="14">
    <source>
        <dbReference type="ARBA" id="ARBA00023128"/>
    </source>
</evidence>
<dbReference type="InterPro" id="IPR036615">
    <property type="entry name" value="Mur_ligase_C_dom_sf"/>
</dbReference>
<keyword evidence="9 19" id="KW-0479">Metal-binding</keyword>
<reference evidence="20" key="1">
    <citation type="journal article" date="2023" name="Mol. Biol. Evol.">
        <title>Third-Generation Sequencing Reveals the Adaptive Role of the Epigenome in Three Deep-Sea Polychaetes.</title>
        <authorList>
            <person name="Perez M."/>
            <person name="Aroh O."/>
            <person name="Sun Y."/>
            <person name="Lan Y."/>
            <person name="Juniper S.K."/>
            <person name="Young C.R."/>
            <person name="Angers B."/>
            <person name="Qian P.Y."/>
        </authorList>
    </citation>
    <scope>NUCLEOTIDE SEQUENCE</scope>
    <source>
        <strain evidence="20">P08H-3</strain>
    </source>
</reference>
<keyword evidence="14" id="KW-0496">Mitochondrion</keyword>
<feature type="binding site" evidence="19">
    <location>
        <position position="156"/>
    </location>
    <ligand>
        <name>Mg(2+)</name>
        <dbReference type="ChEBI" id="CHEBI:18420"/>
        <label>1</label>
    </ligand>
</feature>
<dbReference type="Proteomes" id="UP001208570">
    <property type="component" value="Unassembled WGS sequence"/>
</dbReference>
<protein>
    <recommendedName>
        <fullName evidence="17">Folylpolyglutamate synthase</fullName>
        <ecNumber evidence="17">6.3.2.17</ecNumber>
    </recommendedName>
    <alternativeName>
        <fullName evidence="17">Folylpoly-gamma-glutamate synthetase</fullName>
    </alternativeName>
    <alternativeName>
        <fullName evidence="17">Tetrahydrofolylpolyglutamate synthase</fullName>
    </alternativeName>
</protein>
<evidence type="ECO:0000256" key="13">
    <source>
        <dbReference type="ARBA" id="ARBA00022842"/>
    </source>
</evidence>
<comment type="cofactor">
    <cofactor evidence="17">
        <name>a monovalent cation</name>
        <dbReference type="ChEBI" id="CHEBI:60242"/>
    </cofactor>
    <text evidence="17">A monovalent cation.</text>
</comment>
<dbReference type="EMBL" id="JAODUP010000749">
    <property type="protein sequence ID" value="KAK2144515.1"/>
    <property type="molecule type" value="Genomic_DNA"/>
</dbReference>
<comment type="function">
    <text evidence="17">Catalyzes conversion of folates to polyglutamate derivatives allowing concentration of folate compounds in the cell and the intracellular retention of these cofactors, which are important substrates for most of the folate-dependent enzymes that are involved in one-carbon transfer reactions involved in purine, pyrimidine and amino acid synthesis.</text>
</comment>
<dbReference type="GO" id="GO:0005524">
    <property type="term" value="F:ATP binding"/>
    <property type="evidence" value="ECO:0007669"/>
    <property type="project" value="UniProtKB-KW"/>
</dbReference>
<dbReference type="EC" id="6.3.2.17" evidence="17"/>
<evidence type="ECO:0000256" key="19">
    <source>
        <dbReference type="PIRSR" id="PIRSR038895-2"/>
    </source>
</evidence>
<dbReference type="InterPro" id="IPR001645">
    <property type="entry name" value="Folylpolyglutamate_synth"/>
</dbReference>
<evidence type="ECO:0000256" key="11">
    <source>
        <dbReference type="ARBA" id="ARBA00022792"/>
    </source>
</evidence>
<organism evidence="20 21">
    <name type="scientific">Paralvinella palmiformis</name>
    <dbReference type="NCBI Taxonomy" id="53620"/>
    <lineage>
        <taxon>Eukaryota</taxon>
        <taxon>Metazoa</taxon>
        <taxon>Spiralia</taxon>
        <taxon>Lophotrochozoa</taxon>
        <taxon>Annelida</taxon>
        <taxon>Polychaeta</taxon>
        <taxon>Sedentaria</taxon>
        <taxon>Canalipalpata</taxon>
        <taxon>Terebellida</taxon>
        <taxon>Terebelliformia</taxon>
        <taxon>Alvinellidae</taxon>
        <taxon>Paralvinella</taxon>
    </lineage>
</organism>
<evidence type="ECO:0000256" key="3">
    <source>
        <dbReference type="ARBA" id="ARBA00004496"/>
    </source>
</evidence>
<keyword evidence="13 19" id="KW-0460">Magnesium</keyword>
<evidence type="ECO:0000256" key="2">
    <source>
        <dbReference type="ARBA" id="ARBA00004305"/>
    </source>
</evidence>
<dbReference type="GO" id="GO:0005829">
    <property type="term" value="C:cytosol"/>
    <property type="evidence" value="ECO:0007669"/>
    <property type="project" value="TreeGrafter"/>
</dbReference>
<dbReference type="GO" id="GO:0005743">
    <property type="term" value="C:mitochondrial inner membrane"/>
    <property type="evidence" value="ECO:0007669"/>
    <property type="project" value="UniProtKB-SubCell"/>
</dbReference>
<evidence type="ECO:0000256" key="17">
    <source>
        <dbReference type="PIRNR" id="PIRNR038895"/>
    </source>
</evidence>
<evidence type="ECO:0000256" key="18">
    <source>
        <dbReference type="PIRSR" id="PIRSR038895-1"/>
    </source>
</evidence>
<dbReference type="SUPFAM" id="SSF53623">
    <property type="entry name" value="MurD-like peptide ligases, catalytic domain"/>
    <property type="match status" value="1"/>
</dbReference>
<sequence>MLAASFGGVNLVSPAVRIFSWSKRCSRHCHVIVIRRFAPNLDHLMVTFRQTMRQLSMGPHALSKEVEGSYEEAVIALNTLQSNAAYLEKTKADRDRKRHLSLPQTVETAKRIGLMLDNLDKLAVIHISGTKGKGSTCAFVESILHNHGYKTGFFSSPHLVEVRERMRINGKPLKKDMFSSYFWACYKQLETSKAQYDGDMPTYFRFLTVMAFYVFIKEKVDVAVIEVGIGGEYDCTNIVRNPVVCGVSSLGIDHTSLLGNTLDQIAWHKAGIFKPGIPAVTVPQPENSIQVLIDRAYEKGCPLYLAPESAYDYDWLRDRVDLGIPGTKQSLNASLAIQLCDVWLKDHKKDITERKGQYVNYIYKSPLKSEYIQQADCFHLNEFTVKGLVQCFWPGRCQILSRGGVTYYLDGAHTPRSIEVCSQWFKEVSHRERKLKRGQATCITVGAFADQTNYMVTNEMQLTKCRDNQKAWLDLTMGTSQWGRTKQHTANGFRDKVENSSSHNRLSVANRDLSGECSDGEGVHISDDCADNGRESCMRTELFGSILDALHWITQGKDASLPQVIMNVPSVGLLREADHLQVLCTGSLHLVGGVLALLEPDISDK</sequence>
<evidence type="ECO:0000256" key="7">
    <source>
        <dbReference type="ARBA" id="ARBA00022563"/>
    </source>
</evidence>
<dbReference type="PANTHER" id="PTHR11136">
    <property type="entry name" value="FOLYLPOLYGLUTAMATE SYNTHASE-RELATED"/>
    <property type="match status" value="1"/>
</dbReference>
<dbReference type="Gene3D" id="3.90.190.20">
    <property type="entry name" value="Mur ligase, C-terminal domain"/>
    <property type="match status" value="1"/>
</dbReference>
<evidence type="ECO:0000256" key="9">
    <source>
        <dbReference type="ARBA" id="ARBA00022723"/>
    </source>
</evidence>
<dbReference type="NCBIfam" id="TIGR01499">
    <property type="entry name" value="folC"/>
    <property type="match status" value="1"/>
</dbReference>
<evidence type="ECO:0000256" key="8">
    <source>
        <dbReference type="ARBA" id="ARBA00022598"/>
    </source>
</evidence>
<keyword evidence="11" id="KW-0999">Mitochondrion inner membrane</keyword>
<dbReference type="GO" id="GO:0006730">
    <property type="term" value="P:one-carbon metabolic process"/>
    <property type="evidence" value="ECO:0007669"/>
    <property type="project" value="UniProtKB-KW"/>
</dbReference>
<evidence type="ECO:0000313" key="20">
    <source>
        <dbReference type="EMBL" id="KAK2144515.1"/>
    </source>
</evidence>
<comment type="catalytic activity">
    <reaction evidence="16 17">
        <text>(6S)-5,6,7,8-tetrahydrofolyl-(gamma-L-Glu)(n) + L-glutamate + ATP = (6S)-5,6,7,8-tetrahydrofolyl-(gamma-L-Glu)(n+1) + ADP + phosphate + H(+)</text>
        <dbReference type="Rhea" id="RHEA:10580"/>
        <dbReference type="Rhea" id="RHEA-COMP:14738"/>
        <dbReference type="Rhea" id="RHEA-COMP:14740"/>
        <dbReference type="ChEBI" id="CHEBI:15378"/>
        <dbReference type="ChEBI" id="CHEBI:29985"/>
        <dbReference type="ChEBI" id="CHEBI:30616"/>
        <dbReference type="ChEBI" id="CHEBI:43474"/>
        <dbReference type="ChEBI" id="CHEBI:141005"/>
        <dbReference type="ChEBI" id="CHEBI:456216"/>
        <dbReference type="EC" id="6.3.2.17"/>
    </reaction>
</comment>
<feature type="binding site" evidence="19">
    <location>
        <position position="226"/>
    </location>
    <ligand>
        <name>Mg(2+)</name>
        <dbReference type="ChEBI" id="CHEBI:18420"/>
        <label>1</label>
    </ligand>
</feature>
<evidence type="ECO:0000256" key="10">
    <source>
        <dbReference type="ARBA" id="ARBA00022741"/>
    </source>
</evidence>
<dbReference type="AlphaFoldDB" id="A0AAD9J2N4"/>